<feature type="domain" description="Bul1 N-terminal" evidence="2">
    <location>
        <begin position="22"/>
        <end position="314"/>
    </location>
</feature>
<evidence type="ECO:0000259" key="3">
    <source>
        <dbReference type="Pfam" id="PF04426"/>
    </source>
</evidence>
<evidence type="ECO:0008006" key="6">
    <source>
        <dbReference type="Google" id="ProtNLM"/>
    </source>
</evidence>
<dbReference type="Pfam" id="PF04425">
    <property type="entry name" value="Bul1_N"/>
    <property type="match status" value="1"/>
</dbReference>
<name>A0A9P0QUB1_9ASCO</name>
<reference evidence="4" key="1">
    <citation type="submission" date="2022-03" db="EMBL/GenBank/DDBJ databases">
        <authorList>
            <person name="Legras J.-L."/>
            <person name="Devillers H."/>
            <person name="Grondin C."/>
        </authorList>
    </citation>
    <scope>NUCLEOTIDE SEQUENCE</scope>
    <source>
        <strain evidence="4">CLIB 1423</strain>
    </source>
</reference>
<feature type="compositionally biased region" description="Polar residues" evidence="1">
    <location>
        <begin position="1"/>
        <end position="13"/>
    </location>
</feature>
<keyword evidence="5" id="KW-1185">Reference proteome</keyword>
<feature type="domain" description="Bul1 C-terminal" evidence="3">
    <location>
        <begin position="494"/>
        <end position="714"/>
    </location>
</feature>
<dbReference type="Pfam" id="PF04426">
    <property type="entry name" value="Bul1_C"/>
    <property type="match status" value="1"/>
</dbReference>
<evidence type="ECO:0000259" key="2">
    <source>
        <dbReference type="Pfam" id="PF04425"/>
    </source>
</evidence>
<evidence type="ECO:0000256" key="1">
    <source>
        <dbReference type="SAM" id="MobiDB-lite"/>
    </source>
</evidence>
<dbReference type="Proteomes" id="UP000837801">
    <property type="component" value="Unassembled WGS sequence"/>
</dbReference>
<feature type="region of interest" description="Disordered" evidence="1">
    <location>
        <begin position="1"/>
        <end position="26"/>
    </location>
</feature>
<dbReference type="OrthoDB" id="2283785at2759"/>
<organism evidence="4 5">
    <name type="scientific">[Candida] railenensis</name>
    <dbReference type="NCBI Taxonomy" id="45579"/>
    <lineage>
        <taxon>Eukaryota</taxon>
        <taxon>Fungi</taxon>
        <taxon>Dikarya</taxon>
        <taxon>Ascomycota</taxon>
        <taxon>Saccharomycotina</taxon>
        <taxon>Pichiomycetes</taxon>
        <taxon>Debaryomycetaceae</taxon>
        <taxon>Kurtzmaniella</taxon>
    </lineage>
</organism>
<dbReference type="InterPro" id="IPR039634">
    <property type="entry name" value="Bul1-like"/>
</dbReference>
<dbReference type="PANTHER" id="PTHR31904:SF1">
    <property type="entry name" value="BYPASS OF STOP CODON PROTEIN 5-RELATED"/>
    <property type="match status" value="1"/>
</dbReference>
<dbReference type="PANTHER" id="PTHR31904">
    <property type="entry name" value="BYPASS OF STOP CODON PROTEIN 5-RELATED"/>
    <property type="match status" value="1"/>
</dbReference>
<protein>
    <recommendedName>
        <fullName evidence="6">Bul1 N-terminal domain-containing protein</fullName>
    </recommendedName>
</protein>
<gene>
    <name evidence="4" type="ORF">CLIB1423_21S01794</name>
</gene>
<comment type="caution">
    <text evidence="4">The sequence shown here is derived from an EMBL/GenBank/DDBJ whole genome shotgun (WGS) entry which is preliminary data.</text>
</comment>
<dbReference type="EMBL" id="CAKXYY010000021">
    <property type="protein sequence ID" value="CAH2355099.1"/>
    <property type="molecule type" value="Genomic_DNA"/>
</dbReference>
<accession>A0A9P0QUB1</accession>
<dbReference type="InterPro" id="IPR022794">
    <property type="entry name" value="Bul1_C"/>
</dbReference>
<feature type="compositionally biased region" description="Low complexity" evidence="1">
    <location>
        <begin position="14"/>
        <end position="26"/>
    </location>
</feature>
<dbReference type="AlphaFoldDB" id="A0A9P0QUB1"/>
<proteinExistence type="predicted"/>
<evidence type="ECO:0000313" key="4">
    <source>
        <dbReference type="EMBL" id="CAH2355099.1"/>
    </source>
</evidence>
<evidence type="ECO:0000313" key="5">
    <source>
        <dbReference type="Proteomes" id="UP000837801"/>
    </source>
</evidence>
<dbReference type="InterPro" id="IPR007519">
    <property type="entry name" value="Bul1_N"/>
</dbReference>
<sequence>MLNYESLNNTNFQKLSSSSTSSKTNKTVPIVTTHDQYNILPSYQMHQAILSNPPPNPNQVTQELPAYGEVNSPGSHGIVQSMGQEYVGARYGSSHEDLVGTSGETSCSSNSCFSSSYRSNSERSSMYAWSPATEIHNPHDSALNHQLEPLSSRFPSDSISIAVYLTAEACIPGKSPKFLSPEVSNYYTTGDDIHGFVLCENLTSTDLPFSMFHVLLEGNIIRADSMYKTTKTKPHKVINFLQSVDLSASFNYSVEEGLKFDPIDNTQLFFSRGRILEPGVRYKRYFSFKVPQKLIDYHSKEDGLIMQTQLPPSLDPESFETLSFNDNKIEYSIIAKLVGQEVHQNNFFTFKDCSRNVIIIPQTTKEAMNPYHREEAKAITNSIKAEAEYFIKLGKQIRKLMPIEESSKGKLQNGIDRTSFPNSQGNNVTEFMQSPNHLSKLPIRTKKLFGGTSNELGLLDVFVSTIHKEVKFIAPIGLRKTEILQKDLDSWKINIPVSLRYLPNSDGKFPEITNISASLECVTYVNDKFKLPIEIDFDYLFNNETGEELPTILIKTFKRLNYDLCEQLREVHNRQDFSVVASLLEDLRAISTIKTKKSTLSIGDITIDSSSKLNSKSLPWKEDREELPSSTENTEYFNEPRRNSKRKDININIDLASAFLRDSMSDASTLRSFDTYNIVPSFQNCFIGRMYCLKLALEFPQGIATTTRIPITITN</sequence>